<dbReference type="Proteomes" id="UP000013568">
    <property type="component" value="Unassembled WGS sequence"/>
</dbReference>
<evidence type="ECO:0000313" key="2">
    <source>
        <dbReference type="Proteomes" id="UP000013568"/>
    </source>
</evidence>
<dbReference type="HOGENOM" id="CLU_3162066_0_0_6"/>
<protein>
    <submittedName>
        <fullName evidence="1">Uncharacterized protein</fullName>
    </submittedName>
</protein>
<accession>E9CP65</accession>
<name>E9CP65_9GAMM</name>
<feature type="non-terminal residue" evidence="1">
    <location>
        <position position="1"/>
    </location>
</feature>
<gene>
    <name evidence="1" type="ORF">SSYM_2299</name>
</gene>
<dbReference type="AlphaFoldDB" id="E9CP65"/>
<dbReference type="EMBL" id="GL636124">
    <property type="protein sequence ID" value="EFW11656.1"/>
    <property type="molecule type" value="Genomic_DNA"/>
</dbReference>
<keyword evidence="2" id="KW-1185">Reference proteome</keyword>
<proteinExistence type="predicted"/>
<evidence type="ECO:0000313" key="1">
    <source>
        <dbReference type="EMBL" id="EFW11656.1"/>
    </source>
</evidence>
<sequence length="48" mass="5727">HLVCVTTEKKHVNSKIFSDIRHNFRTNTTYKKVIFITRKPSIYSISHH</sequence>
<reference evidence="2" key="1">
    <citation type="journal article" date="2011" name="Genome Biol. Evol.">
        <title>Massive genomic decay in Serratia symbiotica, a recently evolved symbiont of aphids.</title>
        <authorList>
            <person name="Burke G.R."/>
            <person name="Moran N.A."/>
        </authorList>
    </citation>
    <scope>NUCLEOTIDE SEQUENCE [LARGE SCALE GENOMIC DNA]</scope>
    <source>
        <strain evidence="2">Tucson</strain>
    </source>
</reference>
<organism evidence="1 2">
    <name type="scientific">Serratia symbiotica str. Tucson</name>
    <dbReference type="NCBI Taxonomy" id="914128"/>
    <lineage>
        <taxon>Bacteria</taxon>
        <taxon>Pseudomonadati</taxon>
        <taxon>Pseudomonadota</taxon>
        <taxon>Gammaproteobacteria</taxon>
        <taxon>Enterobacterales</taxon>
        <taxon>Yersiniaceae</taxon>
        <taxon>Serratia</taxon>
        <taxon>Serratia symbiotica</taxon>
    </lineage>
</organism>